<keyword evidence="1" id="KW-0732">Signal</keyword>
<dbReference type="VEuPathDB" id="FungiDB:BCV72DRAFT_302765"/>
<dbReference type="OrthoDB" id="2282309at2759"/>
<protein>
    <submittedName>
        <fullName evidence="2">Uncharacterized protein</fullName>
    </submittedName>
</protein>
<feature type="signal peptide" evidence="1">
    <location>
        <begin position="1"/>
        <end position="21"/>
    </location>
</feature>
<dbReference type="AlphaFoldDB" id="A0A1X0RC18"/>
<dbReference type="Proteomes" id="UP000242414">
    <property type="component" value="Unassembled WGS sequence"/>
</dbReference>
<accession>A0A1X0RC18</accession>
<sequence>MSIIILLGALMISLFLPLSDTTKEAILQKLRAGYGGRDIRAAIQRHFNERIKDFFPEAANSSLSSVYVVHRDQFIQSEDVYNIYKKVQGLLYKKHNEQKESNKLWLKNLQQQRGYFTYIAQDFEQSYTFNFVSPW</sequence>
<evidence type="ECO:0000256" key="1">
    <source>
        <dbReference type="SAM" id="SignalP"/>
    </source>
</evidence>
<proteinExistence type="predicted"/>
<evidence type="ECO:0000313" key="2">
    <source>
        <dbReference type="EMBL" id="ORE09532.1"/>
    </source>
</evidence>
<gene>
    <name evidence="2" type="ORF">BCV72DRAFT_302765</name>
</gene>
<name>A0A1X0RC18_RHIZD</name>
<dbReference type="EMBL" id="KV921875">
    <property type="protein sequence ID" value="ORE09532.1"/>
    <property type="molecule type" value="Genomic_DNA"/>
</dbReference>
<reference evidence="2" key="1">
    <citation type="journal article" date="2016" name="Proc. Natl. Acad. Sci. U.S.A.">
        <title>Lipid metabolic changes in an early divergent fungus govern the establishment of a mutualistic symbiosis with endobacteria.</title>
        <authorList>
            <person name="Lastovetsky O.A."/>
            <person name="Gaspar M.L."/>
            <person name="Mondo S.J."/>
            <person name="LaButti K.M."/>
            <person name="Sandor L."/>
            <person name="Grigoriev I.V."/>
            <person name="Henry S.A."/>
            <person name="Pawlowska T.E."/>
        </authorList>
    </citation>
    <scope>NUCLEOTIDE SEQUENCE [LARGE SCALE GENOMIC DNA]</scope>
    <source>
        <strain evidence="2">ATCC 52814</strain>
    </source>
</reference>
<feature type="chain" id="PRO_5012100316" evidence="1">
    <location>
        <begin position="22"/>
        <end position="135"/>
    </location>
</feature>
<organism evidence="2">
    <name type="scientific">Rhizopus microsporus var. microsporus</name>
    <dbReference type="NCBI Taxonomy" id="86635"/>
    <lineage>
        <taxon>Eukaryota</taxon>
        <taxon>Fungi</taxon>
        <taxon>Fungi incertae sedis</taxon>
        <taxon>Mucoromycota</taxon>
        <taxon>Mucoromycotina</taxon>
        <taxon>Mucoromycetes</taxon>
        <taxon>Mucorales</taxon>
        <taxon>Mucorineae</taxon>
        <taxon>Rhizopodaceae</taxon>
        <taxon>Rhizopus</taxon>
    </lineage>
</organism>